<dbReference type="SUPFAM" id="SSF49265">
    <property type="entry name" value="Fibronectin type III"/>
    <property type="match status" value="1"/>
</dbReference>
<dbReference type="InterPro" id="IPR036116">
    <property type="entry name" value="FN3_sf"/>
</dbReference>
<reference evidence="3 4" key="1">
    <citation type="submission" date="2020-08" db="EMBL/GenBank/DDBJ databases">
        <title>A Genomic Blueprint of the Chicken Gut Microbiome.</title>
        <authorList>
            <person name="Gilroy R."/>
            <person name="Ravi A."/>
            <person name="Getino M."/>
            <person name="Pursley I."/>
            <person name="Horton D.L."/>
            <person name="Alikhan N.-F."/>
            <person name="Baker D."/>
            <person name="Gharbi K."/>
            <person name="Hall N."/>
            <person name="Watson M."/>
            <person name="Adriaenssens E.M."/>
            <person name="Foster-Nyarko E."/>
            <person name="Jarju S."/>
            <person name="Secka A."/>
            <person name="Antonio M."/>
            <person name="Oren A."/>
            <person name="Chaudhuri R."/>
            <person name="La Ragione R.M."/>
            <person name="Hildebrand F."/>
            <person name="Pallen M.J."/>
        </authorList>
    </citation>
    <scope>NUCLEOTIDE SEQUENCE [LARGE SCALE GENOMIC DNA]</scope>
    <source>
        <strain evidence="3 4">Sa3CVN1</strain>
    </source>
</reference>
<feature type="chain" id="PRO_5045992392" description="Peptidase C1A papain C-terminal domain-containing protein" evidence="1">
    <location>
        <begin position="28"/>
        <end position="1094"/>
    </location>
</feature>
<dbReference type="Gene3D" id="3.90.70.10">
    <property type="entry name" value="Cysteine proteinases"/>
    <property type="match status" value="1"/>
</dbReference>
<protein>
    <recommendedName>
        <fullName evidence="2">Peptidase C1A papain C-terminal domain-containing protein</fullName>
    </recommendedName>
</protein>
<dbReference type="CDD" id="cd00063">
    <property type="entry name" value="FN3"/>
    <property type="match status" value="1"/>
</dbReference>
<feature type="signal peptide" evidence="1">
    <location>
        <begin position="1"/>
        <end position="27"/>
    </location>
</feature>
<dbReference type="InterPro" id="IPR000668">
    <property type="entry name" value="Peptidase_C1A_C"/>
</dbReference>
<evidence type="ECO:0000313" key="3">
    <source>
        <dbReference type="EMBL" id="MBD7910618.1"/>
    </source>
</evidence>
<sequence>MKKRLLSTLLALTMTSSFFGTSSQVKAAESEKTNSSIIENSTEDNASYKLSEDGHRFGIAKESALAKNEQSNNFIKKVSSVGLNPLGKARINGESPKELPADSVTEDGYFKEDQPVEGINEKLPSNVDNSALDAFPGISNQGSLGACASFSSTYYEMSHMVNLMDRRNGNSDEHRFSPRWTYNLLNDGADAGTKLEDNYQLIKNIGVATLADAPYIPKGKPETNFRAWESNALTWKRAERYSIKEVREADFPEHISNSKDACLNEIKTALANGYAINYYTTWDSCVWDKGEFGIKDDPSTKADDNYVGQKVCIYNNNKGDDFVSNHGLTIVGYNDDIWTDIDGDGIVDDGEKGAFKVANSWGENWGNKGFFWVCYDAFNSKSQLPNMSSEDRGVHGNYFMWVIPSILPESKLYAKFTLNTSNRMACSVNLVATDKKTREKTRYNFYPLRGSVGGQYSFMGTTEASDGTFAIDLSRVIKDITSEKLSSYKWTLEFSDGPNDNKPLQLKEFKIVDEVKNDEYSTNAKMPISVDGTAGNATVFEDYPDLVVNRIDTDKPEPRVVGTKVKITPNVSGGSGDMLYTYSIVSQYTGKAIEVISKDTTDSSIIWTPKEEEVGSCNIKVEVTDKKTGEKTSSARYYSVNRPLEMKDVYIYDDTVHSVGKEVVFRAMETGGNGEVTFTCKVTSPENYVVAENSINNSIVWIPRKPGQYTIEVIARDDTGVFVTKELAYTVTEPVGEVSKPSNLKLSQVDNKHVKLSWSSSTTSNGTIGGYRIYRDGVLEHTTNNEEYTIQLDNKYHKYSVMAYSSDSIYSVMSDEINTGCEVLNFKGVGIDKPSPRLIENPITISTHIEGGSGSRLYTYSLINSSGVVKEIIAENTSEDSKIWTPKEAGEFKVRVNVKDTVTGETGIKELECSINKPLNIEKFENVDSNNKPVGSKIVFNTVATGGDGKITYTYKVVSPEKTTILENSDKTSIEWIPRKSGIYWIEVQAKDSLGNVKRVIRKYTVADPIGSVSKPILKLTMANLNQNKIKILWDPSTTTIGNIAGYDIYCDGEKINTIKENSFTFIYDSNHVHKYSVMAFNSEGIYSEMSSSM</sequence>
<name>A0ABR8PR24_9CLOT</name>
<dbReference type="InterPro" id="IPR025660">
    <property type="entry name" value="Pept_his_AS"/>
</dbReference>
<gene>
    <name evidence="3" type="ORF">H9661_04515</name>
</gene>
<dbReference type="InterPro" id="IPR013783">
    <property type="entry name" value="Ig-like_fold"/>
</dbReference>
<dbReference type="SUPFAM" id="SSF54001">
    <property type="entry name" value="Cysteine proteinases"/>
    <property type="match status" value="1"/>
</dbReference>
<evidence type="ECO:0000313" key="4">
    <source>
        <dbReference type="Proteomes" id="UP000627781"/>
    </source>
</evidence>
<dbReference type="InterPro" id="IPR038765">
    <property type="entry name" value="Papain-like_cys_pep_sf"/>
</dbReference>
<dbReference type="PROSITE" id="PS00639">
    <property type="entry name" value="THIOL_PROTEASE_HIS"/>
    <property type="match status" value="1"/>
</dbReference>
<dbReference type="EMBL" id="JACSRA010000005">
    <property type="protein sequence ID" value="MBD7910618.1"/>
    <property type="molecule type" value="Genomic_DNA"/>
</dbReference>
<dbReference type="Proteomes" id="UP000627781">
    <property type="component" value="Unassembled WGS sequence"/>
</dbReference>
<dbReference type="Pfam" id="PF00112">
    <property type="entry name" value="Peptidase_C1"/>
    <property type="match status" value="1"/>
</dbReference>
<organism evidence="3 4">
    <name type="scientific">Clostridium cibarium</name>
    <dbReference type="NCBI Taxonomy" id="2762247"/>
    <lineage>
        <taxon>Bacteria</taxon>
        <taxon>Bacillati</taxon>
        <taxon>Bacillota</taxon>
        <taxon>Clostridia</taxon>
        <taxon>Eubacteriales</taxon>
        <taxon>Clostridiaceae</taxon>
        <taxon>Clostridium</taxon>
    </lineage>
</organism>
<dbReference type="InterPro" id="IPR003961">
    <property type="entry name" value="FN3_dom"/>
</dbReference>
<keyword evidence="1" id="KW-0732">Signal</keyword>
<keyword evidence="4" id="KW-1185">Reference proteome</keyword>
<comment type="caution">
    <text evidence="3">The sequence shown here is derived from an EMBL/GenBank/DDBJ whole genome shotgun (WGS) entry which is preliminary data.</text>
</comment>
<evidence type="ECO:0000259" key="2">
    <source>
        <dbReference type="Pfam" id="PF00112"/>
    </source>
</evidence>
<dbReference type="Gene3D" id="2.60.40.10">
    <property type="entry name" value="Immunoglobulins"/>
    <property type="match status" value="2"/>
</dbReference>
<accession>A0ABR8PR24</accession>
<feature type="domain" description="Peptidase C1A papain C-terminal" evidence="2">
    <location>
        <begin position="309"/>
        <end position="376"/>
    </location>
</feature>
<proteinExistence type="predicted"/>
<dbReference type="RefSeq" id="WP_191767807.1">
    <property type="nucleotide sequence ID" value="NZ_JACSRA010000005.1"/>
</dbReference>
<dbReference type="CDD" id="cd02619">
    <property type="entry name" value="Peptidase_C1"/>
    <property type="match status" value="1"/>
</dbReference>
<evidence type="ECO:0000256" key="1">
    <source>
        <dbReference type="SAM" id="SignalP"/>
    </source>
</evidence>